<dbReference type="PROSITE" id="PS51257">
    <property type="entry name" value="PROKAR_LIPOPROTEIN"/>
    <property type="match status" value="1"/>
</dbReference>
<organism evidence="2 5">
    <name type="scientific">Paraburkholderia bryophila</name>
    <dbReference type="NCBI Taxonomy" id="420952"/>
    <lineage>
        <taxon>Bacteria</taxon>
        <taxon>Pseudomonadati</taxon>
        <taxon>Pseudomonadota</taxon>
        <taxon>Betaproteobacteria</taxon>
        <taxon>Burkholderiales</taxon>
        <taxon>Burkholderiaceae</taxon>
        <taxon>Paraburkholderia</taxon>
    </lineage>
</organism>
<feature type="chain" id="PRO_5044662467" evidence="1">
    <location>
        <begin position="24"/>
        <end position="178"/>
    </location>
</feature>
<dbReference type="InterPro" id="IPR017734">
    <property type="entry name" value="T6SS_SciN"/>
</dbReference>
<dbReference type="Proteomes" id="UP000572540">
    <property type="component" value="Unassembled WGS sequence"/>
</dbReference>
<dbReference type="NCBIfam" id="TIGR03352">
    <property type="entry name" value="VI_chp_3"/>
    <property type="match status" value="1"/>
</dbReference>
<evidence type="ECO:0000313" key="3">
    <source>
        <dbReference type="EMBL" id="NYH21110.1"/>
    </source>
</evidence>
<evidence type="ECO:0000313" key="4">
    <source>
        <dbReference type="Proteomes" id="UP000540929"/>
    </source>
</evidence>
<dbReference type="PANTHER" id="PTHR37625">
    <property type="entry name" value="OUTER MEMBRANE LIPOPROTEIN-RELATED"/>
    <property type="match status" value="1"/>
</dbReference>
<evidence type="ECO:0000313" key="5">
    <source>
        <dbReference type="Proteomes" id="UP000572540"/>
    </source>
</evidence>
<dbReference type="Gene3D" id="2.60.40.4150">
    <property type="entry name" value="Type VI secretion system, lipoprotein SciN"/>
    <property type="match status" value="1"/>
</dbReference>
<keyword evidence="4" id="KW-1185">Reference proteome</keyword>
<dbReference type="Pfam" id="PF12790">
    <property type="entry name" value="T6SS-SciN"/>
    <property type="match status" value="1"/>
</dbReference>
<gene>
    <name evidence="3" type="ORF">GGD40_000589</name>
    <name evidence="2" type="ORF">GGD41_007072</name>
</gene>
<evidence type="ECO:0000256" key="1">
    <source>
        <dbReference type="SAM" id="SignalP"/>
    </source>
</evidence>
<dbReference type="Proteomes" id="UP000540929">
    <property type="component" value="Unassembled WGS sequence"/>
</dbReference>
<feature type="signal peptide" evidence="1">
    <location>
        <begin position="1"/>
        <end position="23"/>
    </location>
</feature>
<reference evidence="4 5" key="1">
    <citation type="submission" date="2020-07" db="EMBL/GenBank/DDBJ databases">
        <title>Exploring microbial biodiversity for novel pathways involved in the catabolism of aromatic compounds derived from lignin.</title>
        <authorList>
            <person name="Elkins J."/>
        </authorList>
    </citation>
    <scope>NUCLEOTIDE SEQUENCE [LARGE SCALE GENOMIC DNA]</scope>
    <source>
        <strain evidence="2 5">H2C3B</strain>
        <strain evidence="3 4">H2C3C</strain>
    </source>
</reference>
<dbReference type="PANTHER" id="PTHR37625:SF4">
    <property type="entry name" value="OUTER MEMBRANE LIPOPROTEIN"/>
    <property type="match status" value="1"/>
</dbReference>
<evidence type="ECO:0000313" key="2">
    <source>
        <dbReference type="EMBL" id="NYH19844.1"/>
    </source>
</evidence>
<dbReference type="AlphaFoldDB" id="A0A7Y9WFD4"/>
<dbReference type="InterPro" id="IPR038706">
    <property type="entry name" value="Type_VI_SciN-like_sf"/>
</dbReference>
<comment type="caution">
    <text evidence="2">The sequence shown here is derived from an EMBL/GenBank/DDBJ whole genome shotgun (WGS) entry which is preliminary data.</text>
</comment>
<sequence>MFLRLIVTGFVSIALLSGCGAWQAVSDTGTGAYRAVFYRQIKTVDVDFVARASINPDEANRPCSVVVRVYQLKDRKLFDAASYSDLLTNDKAWLAQDLRASTAAVVNPGGAVSLSEPIQTDTRYVAIVAFYREPSPNGQWRTVIPRKRLSTDKPLKLELIDRTLVAQSQSDPSKTKTD</sequence>
<proteinExistence type="predicted"/>
<dbReference type="RefSeq" id="WP_179704727.1">
    <property type="nucleotide sequence ID" value="NZ_JACCAS010000001.1"/>
</dbReference>
<accession>A0A7Y9WFD4</accession>
<name>A0A7Y9WFD4_9BURK</name>
<protein>
    <submittedName>
        <fullName evidence="2">Type VI secretion system protein VasD</fullName>
    </submittedName>
</protein>
<keyword evidence="1" id="KW-0732">Signal</keyword>
<dbReference type="EMBL" id="JACCAS010000001">
    <property type="protein sequence ID" value="NYH21110.1"/>
    <property type="molecule type" value="Genomic_DNA"/>
</dbReference>
<dbReference type="EMBL" id="JACCAU010000001">
    <property type="protein sequence ID" value="NYH19844.1"/>
    <property type="molecule type" value="Genomic_DNA"/>
</dbReference>